<reference evidence="2" key="1">
    <citation type="submission" date="2015-07" db="EMBL/GenBank/DDBJ databases">
        <title>Fjat-14235 jcm11544.</title>
        <authorList>
            <person name="Liu B."/>
            <person name="Wang J."/>
            <person name="Zhu Y."/>
            <person name="Liu G."/>
            <person name="Chen Q."/>
            <person name="Chen Z."/>
            <person name="Lan J."/>
            <person name="Che J."/>
            <person name="Ge C."/>
            <person name="Shi H."/>
            <person name="Pan Z."/>
            <person name="Liu X."/>
        </authorList>
    </citation>
    <scope>NUCLEOTIDE SEQUENCE [LARGE SCALE GENOMIC DNA]</scope>
    <source>
        <strain evidence="2">JCM 11544</strain>
    </source>
</reference>
<keyword evidence="2" id="KW-1185">Reference proteome</keyword>
<protein>
    <submittedName>
        <fullName evidence="1">Uncharacterized protein</fullName>
    </submittedName>
</protein>
<dbReference type="OrthoDB" id="1821976at2"/>
<dbReference type="PATRIC" id="fig|189381.12.peg.2509"/>
<name>A0A0M0G4Q6_9BACI</name>
<dbReference type="EMBL" id="LGUE01000004">
    <property type="protein sequence ID" value="KON84804.1"/>
    <property type="molecule type" value="Genomic_DNA"/>
</dbReference>
<sequence>MEGWSKFDNEIVEMNVFHHQADMRIFIWLLTHVTFKAGLRVGEVELSSRQYVTSLKQLQKDLWFYDGRKKEVYSLSRIHRSIKRLEKVGILTTEAFAYGLIITLRAPEHWGASLRNGREMDVKGMRNECENIKKIVKKEKIVKRLMSTRKLQEVTDFFILKRGKGLSVSPADSMALERLCEKESEEELMAFMEALFAEKGAINSAIYIEKVWESRKEKGDTVMAKFHELFDDVVPHHDA</sequence>
<proteinExistence type="predicted"/>
<dbReference type="STRING" id="189381.GCA_900166615_01413"/>
<dbReference type="AlphaFoldDB" id="A0A0M0G4Q6"/>
<gene>
    <name evidence="1" type="ORF">AF331_12370</name>
</gene>
<evidence type="ECO:0000313" key="1">
    <source>
        <dbReference type="EMBL" id="KON84804.1"/>
    </source>
</evidence>
<dbReference type="Proteomes" id="UP000037405">
    <property type="component" value="Unassembled WGS sequence"/>
</dbReference>
<comment type="caution">
    <text evidence="1">The sequence shown here is derived from an EMBL/GenBank/DDBJ whole genome shotgun (WGS) entry which is preliminary data.</text>
</comment>
<organism evidence="1 2">
    <name type="scientific">Rossellomorea marisflavi</name>
    <dbReference type="NCBI Taxonomy" id="189381"/>
    <lineage>
        <taxon>Bacteria</taxon>
        <taxon>Bacillati</taxon>
        <taxon>Bacillota</taxon>
        <taxon>Bacilli</taxon>
        <taxon>Bacillales</taxon>
        <taxon>Bacillaceae</taxon>
        <taxon>Rossellomorea</taxon>
    </lineage>
</organism>
<accession>A0A0M0G4Q6</accession>
<evidence type="ECO:0000313" key="2">
    <source>
        <dbReference type="Proteomes" id="UP000037405"/>
    </source>
</evidence>
<dbReference type="RefSeq" id="WP_053428404.1">
    <property type="nucleotide sequence ID" value="NZ_LGUE01000004.1"/>
</dbReference>